<dbReference type="OrthoDB" id="5342131at2759"/>
<evidence type="ECO:0000313" key="2">
    <source>
        <dbReference type="EMBL" id="KAA8895773.1"/>
    </source>
</evidence>
<feature type="compositionally biased region" description="Low complexity" evidence="1">
    <location>
        <begin position="124"/>
        <end position="146"/>
    </location>
</feature>
<dbReference type="SUPFAM" id="SSF52540">
    <property type="entry name" value="P-loop containing nucleoside triphosphate hydrolases"/>
    <property type="match status" value="1"/>
</dbReference>
<dbReference type="InParanoid" id="A0A5J5EKP6"/>
<keyword evidence="3" id="KW-1185">Reference proteome</keyword>
<gene>
    <name evidence="2" type="ORF">FN846DRAFT_817875</name>
</gene>
<reference evidence="2 3" key="1">
    <citation type="submission" date="2019-09" db="EMBL/GenBank/DDBJ databases">
        <title>Draft genome of the ectomycorrhizal ascomycete Sphaerosporella brunnea.</title>
        <authorList>
            <consortium name="DOE Joint Genome Institute"/>
            <person name="Benucci G.M."/>
            <person name="Marozzi G."/>
            <person name="Antonielli L."/>
            <person name="Sanchez S."/>
            <person name="Marco P."/>
            <person name="Wang X."/>
            <person name="Falini L.B."/>
            <person name="Barry K."/>
            <person name="Haridas S."/>
            <person name="Lipzen A."/>
            <person name="Labutti K."/>
            <person name="Grigoriev I.V."/>
            <person name="Murat C."/>
            <person name="Martin F."/>
            <person name="Albertini E."/>
            <person name="Donnini D."/>
            <person name="Bonito G."/>
        </authorList>
    </citation>
    <scope>NUCLEOTIDE SEQUENCE [LARGE SCALE GENOMIC DNA]</scope>
    <source>
        <strain evidence="2 3">Sb_GMNB300</strain>
    </source>
</reference>
<protein>
    <submittedName>
        <fullName evidence="2">Uncharacterized protein</fullName>
    </submittedName>
</protein>
<evidence type="ECO:0000313" key="3">
    <source>
        <dbReference type="Proteomes" id="UP000326924"/>
    </source>
</evidence>
<accession>A0A5J5EKP6</accession>
<evidence type="ECO:0000256" key="1">
    <source>
        <dbReference type="SAM" id="MobiDB-lite"/>
    </source>
</evidence>
<feature type="region of interest" description="Disordered" evidence="1">
    <location>
        <begin position="79"/>
        <end position="151"/>
    </location>
</feature>
<proteinExistence type="predicted"/>
<dbReference type="AlphaFoldDB" id="A0A5J5EKP6"/>
<organism evidence="2 3">
    <name type="scientific">Sphaerosporella brunnea</name>
    <dbReference type="NCBI Taxonomy" id="1250544"/>
    <lineage>
        <taxon>Eukaryota</taxon>
        <taxon>Fungi</taxon>
        <taxon>Dikarya</taxon>
        <taxon>Ascomycota</taxon>
        <taxon>Pezizomycotina</taxon>
        <taxon>Pezizomycetes</taxon>
        <taxon>Pezizales</taxon>
        <taxon>Pyronemataceae</taxon>
        <taxon>Sphaerosporella</taxon>
    </lineage>
</organism>
<dbReference type="Proteomes" id="UP000326924">
    <property type="component" value="Unassembled WGS sequence"/>
</dbReference>
<sequence length="760" mass="84669">MLNPRQLVSQCLPKPTRELSSPALPPHTQHPPTTQHFEKASQPCLLSRNSGRCRNRRTMFLTLYRWLWGDRAAASSTRTSSVCSETLPPHPSSYTPPSSPTPSRPPSPLPKLPPPPPAQCNLNTPPSTGPASSSPPSLPSDQSTSTTKRHRIVVSSGRCRSRYCGCPQGIFDLPFVAAENATAPCIGNSSRPGCLHSLSDHEGYPSSDIQGELPLHSDTVQPYIPRPTANTDPFRLVNPIIYPPAPTLKYSPRNDTVRELYEQLRKHRVIHVRGTPTSGKTTLTKLLKRFVEVNLPHMTVVSFSWRGNAPVDWVFKPYDWLIPKFSACSYQGDLNDYGNVLLIVDEAQNSYRFASFWNELIKYQAQGVKEGPYIALFSSFGSPSAGTSQTEDDYTTPPHLKAEQRVSMRPLPDNNPAVSLYLTRSEFSEVVLRAKTNAEGLHFSVSKKVEDFLFDVSAGHPGCTSALLEVLQHSKECRKFRKKGGPVDLKTTIAILNDPKFFDLVMAAAGFGRSFPPKDTLKEKPDHSRVMQQAVVRHRVRGNINTDASLAEVYKKGWLHAEQNSDGEVEYIFPTEIHRLYCERLLCSLSQPFPTAQFPTLGAFWRAVLRGFSSNSLAGCSHGLASGGLQRPVEAQFADEFYRCAFELLGSRSYLTSEWSGAGSRGCLDFFVRGAGWGIELLIEGRKLNEHVERFEQGGSYDRWLASRTVNDYVIIDFRTSAPEPKGHTKLYHIVLDSQQTEYEIYDSHGMSEGPFRLLG</sequence>
<feature type="region of interest" description="Disordered" evidence="1">
    <location>
        <begin position="1"/>
        <end position="49"/>
    </location>
</feature>
<comment type="caution">
    <text evidence="2">The sequence shown here is derived from an EMBL/GenBank/DDBJ whole genome shotgun (WGS) entry which is preliminary data.</text>
</comment>
<dbReference type="EMBL" id="VXIS01000245">
    <property type="protein sequence ID" value="KAA8895773.1"/>
    <property type="molecule type" value="Genomic_DNA"/>
</dbReference>
<dbReference type="InterPro" id="IPR027417">
    <property type="entry name" value="P-loop_NTPase"/>
</dbReference>
<feature type="compositionally biased region" description="Pro residues" evidence="1">
    <location>
        <begin position="97"/>
        <end position="118"/>
    </location>
</feature>
<name>A0A5J5EKP6_9PEZI</name>